<name>A0A8J4SQ48_9TREM</name>
<proteinExistence type="predicted"/>
<comment type="caution">
    <text evidence="1">The sequence shown here is derived from an EMBL/GenBank/DDBJ whole genome shotgun (WGS) entry which is preliminary data.</text>
</comment>
<accession>A0A8J4SQ48</accession>
<protein>
    <submittedName>
        <fullName evidence="1">Uncharacterized protein</fullName>
    </submittedName>
</protein>
<dbReference type="AlphaFoldDB" id="A0A8J4SQ48"/>
<gene>
    <name evidence="1" type="ORF">PHET_04678</name>
</gene>
<dbReference type="EMBL" id="LUCH01002215">
    <property type="protein sequence ID" value="KAF5401820.1"/>
    <property type="molecule type" value="Genomic_DNA"/>
</dbReference>
<dbReference type="Proteomes" id="UP000748531">
    <property type="component" value="Unassembled WGS sequence"/>
</dbReference>
<keyword evidence="2" id="KW-1185">Reference proteome</keyword>
<sequence>MISILNVFTRSIFSSGVQHERGPRKTRNVIGNGGCSSDGTVVNQISVPHRNDEEGVLDLRVNQRSGVIISHSNSGVRRKWAVRSISDHSFAPASKDTDPMITLPLSARADDLWKSVHLIQRGSLVDNPSDQLSVPFSPIKTRFLRSHNEAHAQLHPNLETHWFHQILPLLNHSCSTYRVISETLLTKVVADSGASSTNQGGSKALLDNLQLKTCSNLQTGRNRQVNSDRRTSLSMNQRQIKFTAAYLASSHVADKHDTLQENVHLTDTEKGLSELHRSPSEKRNVDGVLNQKSFDSSFLSDLRLWNSADRAELGIRILLHTVRQIWNFCSFDSHIPSTHIIELVRAAWVDVYFIELLEWYTEILPSCLTITNCVAEAVNFDSFATKSNSFITMGSSGFLDQLWTLLNYFVGFDLKQHEFHNVKMVFLTSASSQLETSGNDKKVENSFPMKSIMNLATEPSQWDFVRIFSTLDRNQLKHLVHGTFFTSITGAELQEFEKFVCSLTPKTWSNYIGQSS</sequence>
<organism evidence="1 2">
    <name type="scientific">Paragonimus heterotremus</name>
    <dbReference type="NCBI Taxonomy" id="100268"/>
    <lineage>
        <taxon>Eukaryota</taxon>
        <taxon>Metazoa</taxon>
        <taxon>Spiralia</taxon>
        <taxon>Lophotrochozoa</taxon>
        <taxon>Platyhelminthes</taxon>
        <taxon>Trematoda</taxon>
        <taxon>Digenea</taxon>
        <taxon>Plagiorchiida</taxon>
        <taxon>Troglotremata</taxon>
        <taxon>Troglotrematidae</taxon>
        <taxon>Paragonimus</taxon>
    </lineage>
</organism>
<dbReference type="OrthoDB" id="5771769at2759"/>
<evidence type="ECO:0000313" key="2">
    <source>
        <dbReference type="Proteomes" id="UP000748531"/>
    </source>
</evidence>
<evidence type="ECO:0000313" key="1">
    <source>
        <dbReference type="EMBL" id="KAF5401820.1"/>
    </source>
</evidence>
<reference evidence="1" key="1">
    <citation type="submission" date="2019-05" db="EMBL/GenBank/DDBJ databases">
        <title>Annotation for the trematode Paragonimus heterotremus.</title>
        <authorList>
            <person name="Choi Y.-J."/>
        </authorList>
    </citation>
    <scope>NUCLEOTIDE SEQUENCE</scope>
    <source>
        <strain evidence="1">LC</strain>
    </source>
</reference>